<evidence type="ECO:0000256" key="1">
    <source>
        <dbReference type="SAM" id="MobiDB-lite"/>
    </source>
</evidence>
<feature type="non-terminal residue" evidence="3">
    <location>
        <position position="195"/>
    </location>
</feature>
<evidence type="ECO:0000313" key="3">
    <source>
        <dbReference type="EMBL" id="KAF2737847.1"/>
    </source>
</evidence>
<dbReference type="InterPro" id="IPR037507">
    <property type="entry name" value="Ribosomal_mL59"/>
</dbReference>
<feature type="compositionally biased region" description="Pro residues" evidence="1">
    <location>
        <begin position="17"/>
        <end position="28"/>
    </location>
</feature>
<organism evidence="3 4">
    <name type="scientific">Polyplosphaeria fusca</name>
    <dbReference type="NCBI Taxonomy" id="682080"/>
    <lineage>
        <taxon>Eukaryota</taxon>
        <taxon>Fungi</taxon>
        <taxon>Dikarya</taxon>
        <taxon>Ascomycota</taxon>
        <taxon>Pezizomycotina</taxon>
        <taxon>Dothideomycetes</taxon>
        <taxon>Pleosporomycetidae</taxon>
        <taxon>Pleosporales</taxon>
        <taxon>Tetraplosphaeriaceae</taxon>
        <taxon>Polyplosphaeria</taxon>
    </lineage>
</organism>
<dbReference type="Pfam" id="PF18126">
    <property type="entry name" value="Mitoc_mL59"/>
    <property type="match status" value="1"/>
</dbReference>
<dbReference type="GO" id="GO:0003735">
    <property type="term" value="F:structural constituent of ribosome"/>
    <property type="evidence" value="ECO:0007669"/>
    <property type="project" value="InterPro"/>
</dbReference>
<dbReference type="EMBL" id="ML996113">
    <property type="protein sequence ID" value="KAF2737847.1"/>
    <property type="molecule type" value="Genomic_DNA"/>
</dbReference>
<dbReference type="OrthoDB" id="18529at2759"/>
<protein>
    <recommendedName>
        <fullName evidence="2">Large ribosomal subunit protein mL59 domain-containing protein</fullName>
    </recommendedName>
</protein>
<comment type="caution">
    <text evidence="3">The sequence shown here is derived from an EMBL/GenBank/DDBJ whole genome shotgun (WGS) entry which is preliminary data.</text>
</comment>
<evidence type="ECO:0000259" key="2">
    <source>
        <dbReference type="Pfam" id="PF18126"/>
    </source>
</evidence>
<sequence length="195" mass="22139">LAKTLPPRLLRFFAKFPPSPLLQKPPVPRSRIPTAEAELPTTTTTITTPPDPNAPALGSWSTDPPLDSEPSAEDQEPPYHNPFLPKKNHATGRWYGPRFGLRQQADLVKLASKHGVLELLPYTTKHPAEKERRRVERGLRVKGTGEGQKVKGKLWERTLKGRLEMRRKAMVQMPGMVQEWKQKGHGRGWRKWPKG</sequence>
<keyword evidence="4" id="KW-1185">Reference proteome</keyword>
<feature type="non-terminal residue" evidence="3">
    <location>
        <position position="1"/>
    </location>
</feature>
<reference evidence="3" key="1">
    <citation type="journal article" date="2020" name="Stud. Mycol.">
        <title>101 Dothideomycetes genomes: a test case for predicting lifestyles and emergence of pathogens.</title>
        <authorList>
            <person name="Haridas S."/>
            <person name="Albert R."/>
            <person name="Binder M."/>
            <person name="Bloem J."/>
            <person name="Labutti K."/>
            <person name="Salamov A."/>
            <person name="Andreopoulos B."/>
            <person name="Baker S."/>
            <person name="Barry K."/>
            <person name="Bills G."/>
            <person name="Bluhm B."/>
            <person name="Cannon C."/>
            <person name="Castanera R."/>
            <person name="Culley D."/>
            <person name="Daum C."/>
            <person name="Ezra D."/>
            <person name="Gonzalez J."/>
            <person name="Henrissat B."/>
            <person name="Kuo A."/>
            <person name="Liang C."/>
            <person name="Lipzen A."/>
            <person name="Lutzoni F."/>
            <person name="Magnuson J."/>
            <person name="Mondo S."/>
            <person name="Nolan M."/>
            <person name="Ohm R."/>
            <person name="Pangilinan J."/>
            <person name="Park H.-J."/>
            <person name="Ramirez L."/>
            <person name="Alfaro M."/>
            <person name="Sun H."/>
            <person name="Tritt A."/>
            <person name="Yoshinaga Y."/>
            <person name="Zwiers L.-H."/>
            <person name="Turgeon B."/>
            <person name="Goodwin S."/>
            <person name="Spatafora J."/>
            <person name="Crous P."/>
            <person name="Grigoriev I."/>
        </authorList>
    </citation>
    <scope>NUCLEOTIDE SEQUENCE</scope>
    <source>
        <strain evidence="3">CBS 125425</strain>
    </source>
</reference>
<accession>A0A9P4V2W0</accession>
<evidence type="ECO:0000313" key="4">
    <source>
        <dbReference type="Proteomes" id="UP000799444"/>
    </source>
</evidence>
<dbReference type="AlphaFoldDB" id="A0A9P4V2W0"/>
<gene>
    <name evidence="3" type="ORF">EJ04DRAFT_413168</name>
</gene>
<dbReference type="GO" id="GO:0005762">
    <property type="term" value="C:mitochondrial large ribosomal subunit"/>
    <property type="evidence" value="ECO:0007669"/>
    <property type="project" value="InterPro"/>
</dbReference>
<name>A0A9P4V2W0_9PLEO</name>
<dbReference type="PANTHER" id="PTHR28041:SF1">
    <property type="entry name" value="LARGE RIBOSOMAL SUBUNIT PROTEIN ML59"/>
    <property type="match status" value="1"/>
</dbReference>
<dbReference type="Proteomes" id="UP000799444">
    <property type="component" value="Unassembled WGS sequence"/>
</dbReference>
<feature type="compositionally biased region" description="Low complexity" evidence="1">
    <location>
        <begin position="33"/>
        <end position="48"/>
    </location>
</feature>
<dbReference type="PANTHER" id="PTHR28041">
    <property type="entry name" value="54S RIBOSOMAL PROTEIN L25, MITOCHONDRIAL"/>
    <property type="match status" value="1"/>
</dbReference>
<proteinExistence type="predicted"/>
<feature type="region of interest" description="Disordered" evidence="1">
    <location>
        <begin position="17"/>
        <end position="88"/>
    </location>
</feature>
<dbReference type="InterPro" id="IPR040922">
    <property type="entry name" value="Ribosomal_mL59_dom"/>
</dbReference>
<feature type="domain" description="Large ribosomal subunit protein mL59" evidence="2">
    <location>
        <begin position="7"/>
        <end position="182"/>
    </location>
</feature>